<dbReference type="AlphaFoldDB" id="A0A328NVF9"/>
<reference evidence="2 3" key="1">
    <citation type="submission" date="2018-03" db="EMBL/GenBank/DDBJ databases">
        <title>Defining the species Micromonospora saelicesensis and Micromonospora noduli under the framework of genomics.</title>
        <authorList>
            <person name="Riesco R."/>
            <person name="Trujillo M.E."/>
        </authorList>
    </citation>
    <scope>NUCLEOTIDE SEQUENCE [LARGE SCALE GENOMIC DNA]</scope>
    <source>
        <strain evidence="2 3">PSN13</strain>
    </source>
</reference>
<sequence>MVAEGLPDDVRRVIKRGDLMMLVRDAGAAVDIARTGKLRDRTFRHQAELFTVALREHRAAADEASGPHSDTIRVVAWDNAGVIVRTCRLLGVVPEGMRDAVAAGFHRRVLAVFEARAEERLGRLMDHDLYNGRTLRYRAIRDLRLDGDYAGAIELASQDEVDFLGNGADTYGFDYQYEIAAAMLLNGAAADVAEMLRTTGQRYREAVAGSRFDSQYLVDFAQALAAWAQGAHAEAAEALARSQRWLRDNGSIPGAHDIDDLLLSIARAELAAAGDADPVGFIEEALHATERVRARWQVVSRSASPLATAFRHLYGDLAAVAAATARRATGNGETVIAKAAAELGLRVALSAKQSGFATRIRSDAPEISRTGRTGRRLIAAIDSIVSLESGNMHGAGLAAETIEQRLNDLRLELEGVFSPMLASTVLPVPDTVERIVDVVGQRYALDCVALPDLLLGGLNWFQTLVEPDGTVTFRQLPVAASLTTFLAAANAGDLFGGDVDWVALGEALLPRRLRTALTAATGDPVRLVISAHAALSVVPWAALGIGDGLRLVERAIISQTPVLTALSGAAPGPVTGPALIQLVAREDDDPGRLAVRTETMSWRLRHRDDGTVPLSSCELELRRIPAELPGSFVAALSDGHWGFAHIATHGYGDGLGQTLRLPGEPVSAARALTLRWPAALLMASCHVGRLLNPEHAEPLNFVMAALVGGAECVVAGIDEMHDVGGGYIAADIVRLVRGGDLSLDAALRHAQLRKISRWPVHMWAVYAAYVR</sequence>
<name>A0A328NVF9_9ACTN</name>
<evidence type="ECO:0000313" key="2">
    <source>
        <dbReference type="EMBL" id="RAO37439.1"/>
    </source>
</evidence>
<accession>A0A328NVF9</accession>
<protein>
    <recommendedName>
        <fullName evidence="1">CHAT domain-containing protein</fullName>
    </recommendedName>
</protein>
<dbReference type="Proteomes" id="UP000249419">
    <property type="component" value="Unassembled WGS sequence"/>
</dbReference>
<proteinExistence type="predicted"/>
<dbReference type="RefSeq" id="WP_258400328.1">
    <property type="nucleotide sequence ID" value="NZ_PYAG01000005.1"/>
</dbReference>
<evidence type="ECO:0000259" key="1">
    <source>
        <dbReference type="Pfam" id="PF12770"/>
    </source>
</evidence>
<comment type="caution">
    <text evidence="2">The sequence shown here is derived from an EMBL/GenBank/DDBJ whole genome shotgun (WGS) entry which is preliminary data.</text>
</comment>
<dbReference type="EMBL" id="PYAG01000005">
    <property type="protein sequence ID" value="RAO37439.1"/>
    <property type="molecule type" value="Genomic_DNA"/>
</dbReference>
<evidence type="ECO:0000313" key="3">
    <source>
        <dbReference type="Proteomes" id="UP000249419"/>
    </source>
</evidence>
<organism evidence="2 3">
    <name type="scientific">Micromonospora saelicesensis</name>
    <dbReference type="NCBI Taxonomy" id="285676"/>
    <lineage>
        <taxon>Bacteria</taxon>
        <taxon>Bacillati</taxon>
        <taxon>Actinomycetota</taxon>
        <taxon>Actinomycetes</taxon>
        <taxon>Micromonosporales</taxon>
        <taxon>Micromonosporaceae</taxon>
        <taxon>Micromonospora</taxon>
    </lineage>
</organism>
<dbReference type="InterPro" id="IPR024983">
    <property type="entry name" value="CHAT_dom"/>
</dbReference>
<gene>
    <name evidence="2" type="ORF">PSN13_01421</name>
</gene>
<feature type="domain" description="CHAT" evidence="1">
    <location>
        <begin position="503"/>
        <end position="757"/>
    </location>
</feature>
<dbReference type="Pfam" id="PF12770">
    <property type="entry name" value="CHAT"/>
    <property type="match status" value="1"/>
</dbReference>